<reference evidence="2 3" key="1">
    <citation type="submission" date="2020-03" db="EMBL/GenBank/DDBJ databases">
        <title>Genomic Encyclopedia of Type Strains, Phase IV (KMG-IV): sequencing the most valuable type-strain genomes for metagenomic binning, comparative biology and taxonomic classification.</title>
        <authorList>
            <person name="Goeker M."/>
        </authorList>
    </citation>
    <scope>NUCLEOTIDE SEQUENCE [LARGE SCALE GENOMIC DNA]</scope>
    <source>
        <strain evidence="2 3">DSM 21299</strain>
    </source>
</reference>
<evidence type="ECO:0000313" key="3">
    <source>
        <dbReference type="Proteomes" id="UP000576821"/>
    </source>
</evidence>
<sequence>MDNQNKTIVSQSGDGWQRRSAVETGVAGRCPRCGEGHIFDGFLTVRDRCEVCGLDYSFADPADGPAVFVQLFACVPGVIFIVMLEILARPGLWVHIAVGIPVLILTTVLPLRPIKGWLIAAQYVNKAQEAGTAALWAKLHGDAADKKRRR</sequence>
<keyword evidence="1" id="KW-0472">Membrane</keyword>
<dbReference type="EMBL" id="JAASQR010000002">
    <property type="protein sequence ID" value="NIJ16597.1"/>
    <property type="molecule type" value="Genomic_DNA"/>
</dbReference>
<dbReference type="Pfam" id="PF06170">
    <property type="entry name" value="DUF983"/>
    <property type="match status" value="1"/>
</dbReference>
<name>A0A846M328_9SPHN</name>
<feature type="transmembrane region" description="Helical" evidence="1">
    <location>
        <begin position="92"/>
        <end position="111"/>
    </location>
</feature>
<dbReference type="InterPro" id="IPR009325">
    <property type="entry name" value="DUF983"/>
</dbReference>
<proteinExistence type="predicted"/>
<keyword evidence="1" id="KW-1133">Transmembrane helix</keyword>
<protein>
    <submittedName>
        <fullName evidence="2">Uncharacterized protein (DUF983 family)</fullName>
    </submittedName>
</protein>
<dbReference type="AlphaFoldDB" id="A0A846M328"/>
<organism evidence="2 3">
    <name type="scientific">Sphingobium vermicomposti</name>
    <dbReference type="NCBI Taxonomy" id="529005"/>
    <lineage>
        <taxon>Bacteria</taxon>
        <taxon>Pseudomonadati</taxon>
        <taxon>Pseudomonadota</taxon>
        <taxon>Alphaproteobacteria</taxon>
        <taxon>Sphingomonadales</taxon>
        <taxon>Sphingomonadaceae</taxon>
        <taxon>Sphingobium</taxon>
    </lineage>
</organism>
<evidence type="ECO:0000256" key="1">
    <source>
        <dbReference type="SAM" id="Phobius"/>
    </source>
</evidence>
<dbReference type="RefSeq" id="WP_167303204.1">
    <property type="nucleotide sequence ID" value="NZ_JAASQR010000002.1"/>
</dbReference>
<dbReference type="Proteomes" id="UP000576821">
    <property type="component" value="Unassembled WGS sequence"/>
</dbReference>
<comment type="caution">
    <text evidence="2">The sequence shown here is derived from an EMBL/GenBank/DDBJ whole genome shotgun (WGS) entry which is preliminary data.</text>
</comment>
<feature type="transmembrane region" description="Helical" evidence="1">
    <location>
        <begin position="66"/>
        <end position="86"/>
    </location>
</feature>
<keyword evidence="1" id="KW-0812">Transmembrane</keyword>
<accession>A0A846M328</accession>
<keyword evidence="3" id="KW-1185">Reference proteome</keyword>
<gene>
    <name evidence="2" type="ORF">FHS54_001563</name>
</gene>
<evidence type="ECO:0000313" key="2">
    <source>
        <dbReference type="EMBL" id="NIJ16597.1"/>
    </source>
</evidence>